<keyword evidence="2 4" id="KW-0689">Ribosomal protein</keyword>
<dbReference type="InterPro" id="IPR050257">
    <property type="entry name" value="eL8/uL1-like"/>
</dbReference>
<name>A0A2T7NME6_POMCA</name>
<dbReference type="AlphaFoldDB" id="A0A2T7NME6"/>
<feature type="domain" description="Ribosomal protein eL8/eL30/eS12/Gadd45" evidence="6">
    <location>
        <begin position="133"/>
        <end position="214"/>
    </location>
</feature>
<keyword evidence="3 4" id="KW-0687">Ribonucleoprotein</keyword>
<evidence type="ECO:0000313" key="8">
    <source>
        <dbReference type="Proteomes" id="UP000245119"/>
    </source>
</evidence>
<dbReference type="PANTHER" id="PTHR23105">
    <property type="entry name" value="RIBOSOMAL PROTEIN L7AE FAMILY MEMBER"/>
    <property type="match status" value="1"/>
</dbReference>
<proteinExistence type="inferred from homology"/>
<dbReference type="PRINTS" id="PR00881">
    <property type="entry name" value="L7ARS6FAMILY"/>
</dbReference>
<dbReference type="PRINTS" id="PR00882">
    <property type="entry name" value="RIBOSOMALL7A"/>
</dbReference>
<protein>
    <recommendedName>
        <fullName evidence="4">60S ribosomal protein L7a</fullName>
    </recommendedName>
</protein>
<evidence type="ECO:0000256" key="4">
    <source>
        <dbReference type="RuleBase" id="RU367042"/>
    </source>
</evidence>
<dbReference type="OMA" id="RMVKWPA"/>
<accession>A0A2T7NME6</accession>
<sequence length="265" mass="30137">MPKPKKGKKKVAAAPFISKKAEPKKTTNPLFEKRPKNFGIGQDIQPKRDLSRFVRWPKYIRIQRQKAILYQRLKVPPPISQFSMAADRQLATQIFRLLDKYRPETKQAKKERLRKRAEERVEGKQDRPTKRLPVVRSGVNTVTALVESKKAQLVIIAHDVDPIEIVLFLPALCRKMGVPYAIIKGKARLGRVVHRKTATCLALANVNPEDKPNLSKLTEAVKTNFNDRADEIRRHWGGGVMGAKSQARISKLEKAKARELAQKMG</sequence>
<feature type="region of interest" description="Disordered" evidence="5">
    <location>
        <begin position="1"/>
        <end position="43"/>
    </location>
</feature>
<dbReference type="Gene3D" id="3.30.1330.30">
    <property type="match status" value="1"/>
</dbReference>
<dbReference type="GO" id="GO:0003723">
    <property type="term" value="F:RNA binding"/>
    <property type="evidence" value="ECO:0007669"/>
    <property type="project" value="UniProtKB-UniRule"/>
</dbReference>
<dbReference type="PROSITE" id="PS01082">
    <property type="entry name" value="RIBOSOMAL_L7AE"/>
    <property type="match status" value="1"/>
</dbReference>
<reference evidence="7 8" key="1">
    <citation type="submission" date="2018-04" db="EMBL/GenBank/DDBJ databases">
        <title>The genome of golden apple snail Pomacea canaliculata provides insight into stress tolerance and invasive adaptation.</title>
        <authorList>
            <person name="Liu C."/>
            <person name="Liu B."/>
            <person name="Ren Y."/>
            <person name="Zhang Y."/>
            <person name="Wang H."/>
            <person name="Li S."/>
            <person name="Jiang F."/>
            <person name="Yin L."/>
            <person name="Zhang G."/>
            <person name="Qian W."/>
            <person name="Fan W."/>
        </authorList>
    </citation>
    <scope>NUCLEOTIDE SEQUENCE [LARGE SCALE GENOMIC DNA]</scope>
    <source>
        <strain evidence="7">SZHN2017</strain>
        <tissue evidence="7">Muscle</tissue>
    </source>
</reference>
<dbReference type="OrthoDB" id="29563at2759"/>
<dbReference type="InterPro" id="IPR001921">
    <property type="entry name" value="Ribosomal_eL8_euk"/>
</dbReference>
<feature type="compositionally biased region" description="Basic residues" evidence="5">
    <location>
        <begin position="1"/>
        <end position="11"/>
    </location>
</feature>
<evidence type="ECO:0000259" key="6">
    <source>
        <dbReference type="Pfam" id="PF01248"/>
    </source>
</evidence>
<evidence type="ECO:0000256" key="1">
    <source>
        <dbReference type="ARBA" id="ARBA00007337"/>
    </source>
</evidence>
<evidence type="ECO:0000313" key="7">
    <source>
        <dbReference type="EMBL" id="PVD22338.1"/>
    </source>
</evidence>
<dbReference type="SUPFAM" id="SSF55315">
    <property type="entry name" value="L30e-like"/>
    <property type="match status" value="1"/>
</dbReference>
<dbReference type="GO" id="GO:0042254">
    <property type="term" value="P:ribosome biogenesis"/>
    <property type="evidence" value="ECO:0007669"/>
    <property type="project" value="InterPro"/>
</dbReference>
<dbReference type="InterPro" id="IPR004038">
    <property type="entry name" value="Ribosomal_eL8/eL30/eS12/Gad45"/>
</dbReference>
<dbReference type="FunFam" id="3.30.1330.30:FF:000003">
    <property type="entry name" value="60S ribosomal protein L7a"/>
    <property type="match status" value="1"/>
</dbReference>
<evidence type="ECO:0000256" key="5">
    <source>
        <dbReference type="SAM" id="MobiDB-lite"/>
    </source>
</evidence>
<dbReference type="InterPro" id="IPR018492">
    <property type="entry name" value="Ribosomal_eL8/Nhp2"/>
</dbReference>
<keyword evidence="8" id="KW-1185">Reference proteome</keyword>
<comment type="caution">
    <text evidence="7">The sequence shown here is derived from an EMBL/GenBank/DDBJ whole genome shotgun (WGS) entry which is preliminary data.</text>
</comment>
<dbReference type="STRING" id="400727.A0A2T7NME6"/>
<dbReference type="Pfam" id="PF01248">
    <property type="entry name" value="Ribosomal_L7Ae"/>
    <property type="match status" value="1"/>
</dbReference>
<evidence type="ECO:0000256" key="2">
    <source>
        <dbReference type="ARBA" id="ARBA00022980"/>
    </source>
</evidence>
<feature type="region of interest" description="Disordered" evidence="5">
    <location>
        <begin position="106"/>
        <end position="128"/>
    </location>
</feature>
<evidence type="ECO:0000256" key="3">
    <source>
        <dbReference type="ARBA" id="ARBA00023274"/>
    </source>
</evidence>
<comment type="similarity">
    <text evidence="1 4">Belongs to the eukaryotic ribosomal protein eL8 family.</text>
</comment>
<dbReference type="InterPro" id="IPR004037">
    <property type="entry name" value="Ribosomal_eL8-like_CS"/>
</dbReference>
<dbReference type="InterPro" id="IPR029064">
    <property type="entry name" value="Ribosomal_eL30-like_sf"/>
</dbReference>
<feature type="compositionally biased region" description="Basic and acidic residues" evidence="5">
    <location>
        <begin position="19"/>
        <end position="35"/>
    </location>
</feature>
<organism evidence="7 8">
    <name type="scientific">Pomacea canaliculata</name>
    <name type="common">Golden apple snail</name>
    <dbReference type="NCBI Taxonomy" id="400727"/>
    <lineage>
        <taxon>Eukaryota</taxon>
        <taxon>Metazoa</taxon>
        <taxon>Spiralia</taxon>
        <taxon>Lophotrochozoa</taxon>
        <taxon>Mollusca</taxon>
        <taxon>Gastropoda</taxon>
        <taxon>Caenogastropoda</taxon>
        <taxon>Architaenioglossa</taxon>
        <taxon>Ampullarioidea</taxon>
        <taxon>Ampullariidae</taxon>
        <taxon>Pomacea</taxon>
    </lineage>
</organism>
<dbReference type="EMBL" id="PZQS01000011">
    <property type="protein sequence ID" value="PVD22338.1"/>
    <property type="molecule type" value="Genomic_DNA"/>
</dbReference>
<comment type="function">
    <text evidence="4">Component of the ribosome.</text>
</comment>
<dbReference type="GO" id="GO:0022625">
    <property type="term" value="C:cytosolic large ribosomal subunit"/>
    <property type="evidence" value="ECO:0007669"/>
    <property type="project" value="UniProtKB-UniRule"/>
</dbReference>
<dbReference type="Proteomes" id="UP000245119">
    <property type="component" value="Linkage Group LG11"/>
</dbReference>
<gene>
    <name evidence="7" type="ORF">C0Q70_18148</name>
</gene>